<keyword evidence="4" id="KW-1185">Reference proteome</keyword>
<keyword evidence="2" id="KW-0812">Transmembrane</keyword>
<feature type="transmembrane region" description="Helical" evidence="2">
    <location>
        <begin position="75"/>
        <end position="95"/>
    </location>
</feature>
<keyword evidence="2" id="KW-0472">Membrane</keyword>
<reference evidence="3" key="1">
    <citation type="journal article" date="2024" name="Antonie Van Leeuwenhoek">
        <title>Isoptericola haloaureus sp. nov., a dimorphic actinobacterium isolated from mangrove sediments of southeast India, implicating biosaline agricultural significance through nitrogen fixation and salt tolerance genes.</title>
        <authorList>
            <person name="Prathaban M."/>
            <person name="Prathiviraj R."/>
            <person name="Ravichandran M."/>
            <person name="Natarajan S.D."/>
            <person name="Sobanaa M."/>
            <person name="Hari Krishna Kumar S."/>
            <person name="Chandrasekar V."/>
            <person name="Selvin J."/>
        </authorList>
    </citation>
    <scope>NUCLEOTIDE SEQUENCE</scope>
    <source>
        <strain evidence="3">MP1014</strain>
    </source>
</reference>
<feature type="region of interest" description="Disordered" evidence="1">
    <location>
        <begin position="1"/>
        <end position="65"/>
    </location>
</feature>
<protein>
    <submittedName>
        <fullName evidence="3">Uncharacterized protein</fullName>
    </submittedName>
</protein>
<dbReference type="RefSeq" id="WP_332902545.1">
    <property type="nucleotide sequence ID" value="NZ_JBAGLP010000118.1"/>
</dbReference>
<dbReference type="EMBL" id="JBAGLP010000118">
    <property type="protein sequence ID" value="MEG3616017.1"/>
    <property type="molecule type" value="Genomic_DNA"/>
</dbReference>
<dbReference type="Proteomes" id="UP001310387">
    <property type="component" value="Unassembled WGS sequence"/>
</dbReference>
<evidence type="ECO:0000256" key="2">
    <source>
        <dbReference type="SAM" id="Phobius"/>
    </source>
</evidence>
<comment type="caution">
    <text evidence="3">The sequence shown here is derived from an EMBL/GenBank/DDBJ whole genome shotgun (WGS) entry which is preliminary data.</text>
</comment>
<reference evidence="3" key="2">
    <citation type="submission" date="2024-02" db="EMBL/GenBank/DDBJ databases">
        <authorList>
            <person name="Prathaban M."/>
            <person name="Mythili R."/>
            <person name="Sharmila Devi N."/>
            <person name="Sobanaa M."/>
            <person name="Prathiviraj R."/>
            <person name="Selvin J."/>
        </authorList>
    </citation>
    <scope>NUCLEOTIDE SEQUENCE</scope>
    <source>
        <strain evidence="3">MP1014</strain>
    </source>
</reference>
<evidence type="ECO:0000256" key="1">
    <source>
        <dbReference type="SAM" id="MobiDB-lite"/>
    </source>
</evidence>
<accession>A0ABU7Z918</accession>
<organism evidence="3 4">
    <name type="scientific">Isoptericola haloaureus</name>
    <dbReference type="NCBI Taxonomy" id="1542902"/>
    <lineage>
        <taxon>Bacteria</taxon>
        <taxon>Bacillati</taxon>
        <taxon>Actinomycetota</taxon>
        <taxon>Actinomycetes</taxon>
        <taxon>Micrococcales</taxon>
        <taxon>Promicromonosporaceae</taxon>
        <taxon>Isoptericola</taxon>
    </lineage>
</organism>
<sequence length="260" mass="27536">MLTKVTLGGATDTPRVPGRRRLHGDAVVGARHGQQSRRTSMADRKPGYMTPGFRTPGEKVHQKSSRAAQVRRRRVVLAVVLLVVAAVAVVTAFFWPGFARQEAEPLPEVTVTAAPPTPTAEASPLPEDATDFLSAMPDSALQLVRLDTAEGAWIEEADAVEAWEIVYADGSEGGEQVDLVTGQWSDGDAAAEVYTSLLQAAGEPVAEGDVTVGGEAVGDYAVTPGSAAGESVVTWRNDTAVFQATGPDQLVQDFYETFPM</sequence>
<proteinExistence type="predicted"/>
<evidence type="ECO:0000313" key="3">
    <source>
        <dbReference type="EMBL" id="MEG3616017.1"/>
    </source>
</evidence>
<gene>
    <name evidence="3" type="ORF">V5O49_12860</name>
</gene>
<keyword evidence="2" id="KW-1133">Transmembrane helix</keyword>
<evidence type="ECO:0000313" key="4">
    <source>
        <dbReference type="Proteomes" id="UP001310387"/>
    </source>
</evidence>
<name>A0ABU7Z918_9MICO</name>